<protein>
    <recommendedName>
        <fullName evidence="5">Transmembrane protein</fullName>
    </recommendedName>
</protein>
<keyword evidence="2" id="KW-0472">Membrane</keyword>
<evidence type="ECO:0008006" key="5">
    <source>
        <dbReference type="Google" id="ProtNLM"/>
    </source>
</evidence>
<feature type="transmembrane region" description="Helical" evidence="2">
    <location>
        <begin position="35"/>
        <end position="57"/>
    </location>
</feature>
<evidence type="ECO:0000313" key="3">
    <source>
        <dbReference type="EMBL" id="MED6140529.1"/>
    </source>
</evidence>
<gene>
    <name evidence="3" type="ORF">PIB30_094137</name>
</gene>
<keyword evidence="4" id="KW-1185">Reference proteome</keyword>
<sequence>MRALFFPPSLHFTPLSLLAYRLSSFTSQRFTHFLSVVQALALLHIALLRYICALLLFTSLRRATSAQLRHSVAVPCSTALPFSFVPSPYSKEKEEDKTTAKAKEASLPL</sequence>
<evidence type="ECO:0000313" key="4">
    <source>
        <dbReference type="Proteomes" id="UP001341840"/>
    </source>
</evidence>
<dbReference type="Proteomes" id="UP001341840">
    <property type="component" value="Unassembled WGS sequence"/>
</dbReference>
<evidence type="ECO:0000256" key="2">
    <source>
        <dbReference type="SAM" id="Phobius"/>
    </source>
</evidence>
<keyword evidence="2" id="KW-0812">Transmembrane</keyword>
<organism evidence="3 4">
    <name type="scientific">Stylosanthes scabra</name>
    <dbReference type="NCBI Taxonomy" id="79078"/>
    <lineage>
        <taxon>Eukaryota</taxon>
        <taxon>Viridiplantae</taxon>
        <taxon>Streptophyta</taxon>
        <taxon>Embryophyta</taxon>
        <taxon>Tracheophyta</taxon>
        <taxon>Spermatophyta</taxon>
        <taxon>Magnoliopsida</taxon>
        <taxon>eudicotyledons</taxon>
        <taxon>Gunneridae</taxon>
        <taxon>Pentapetalae</taxon>
        <taxon>rosids</taxon>
        <taxon>fabids</taxon>
        <taxon>Fabales</taxon>
        <taxon>Fabaceae</taxon>
        <taxon>Papilionoideae</taxon>
        <taxon>50 kb inversion clade</taxon>
        <taxon>dalbergioids sensu lato</taxon>
        <taxon>Dalbergieae</taxon>
        <taxon>Pterocarpus clade</taxon>
        <taxon>Stylosanthes</taxon>
    </lineage>
</organism>
<accession>A0ABU6SVQ1</accession>
<comment type="caution">
    <text evidence="3">The sequence shown here is derived from an EMBL/GenBank/DDBJ whole genome shotgun (WGS) entry which is preliminary data.</text>
</comment>
<keyword evidence="2" id="KW-1133">Transmembrane helix</keyword>
<evidence type="ECO:0000256" key="1">
    <source>
        <dbReference type="SAM" id="MobiDB-lite"/>
    </source>
</evidence>
<proteinExistence type="predicted"/>
<dbReference type="EMBL" id="JASCZI010062471">
    <property type="protein sequence ID" value="MED6140529.1"/>
    <property type="molecule type" value="Genomic_DNA"/>
</dbReference>
<reference evidence="3 4" key="1">
    <citation type="journal article" date="2023" name="Plants (Basel)">
        <title>Bridging the Gap: Combining Genomics and Transcriptomics Approaches to Understand Stylosanthes scabra, an Orphan Legume from the Brazilian Caatinga.</title>
        <authorList>
            <person name="Ferreira-Neto J.R.C."/>
            <person name="da Silva M.D."/>
            <person name="Binneck E."/>
            <person name="de Melo N.F."/>
            <person name="da Silva R.H."/>
            <person name="de Melo A.L.T.M."/>
            <person name="Pandolfi V."/>
            <person name="Bustamante F.O."/>
            <person name="Brasileiro-Vidal A.C."/>
            <person name="Benko-Iseppon A.M."/>
        </authorList>
    </citation>
    <scope>NUCLEOTIDE SEQUENCE [LARGE SCALE GENOMIC DNA]</scope>
    <source>
        <tissue evidence="3">Leaves</tissue>
    </source>
</reference>
<feature type="compositionally biased region" description="Basic and acidic residues" evidence="1">
    <location>
        <begin position="90"/>
        <end position="109"/>
    </location>
</feature>
<feature type="region of interest" description="Disordered" evidence="1">
    <location>
        <begin position="87"/>
        <end position="109"/>
    </location>
</feature>
<feature type="non-terminal residue" evidence="3">
    <location>
        <position position="109"/>
    </location>
</feature>
<name>A0ABU6SVQ1_9FABA</name>